<dbReference type="Proteomes" id="UP000276133">
    <property type="component" value="Unassembled WGS sequence"/>
</dbReference>
<reference evidence="1 2" key="1">
    <citation type="journal article" date="2018" name="Sci. Rep.">
        <title>Genomic signatures of local adaptation to the degree of environmental predictability in rotifers.</title>
        <authorList>
            <person name="Franch-Gras L."/>
            <person name="Hahn C."/>
            <person name="Garcia-Roger E.M."/>
            <person name="Carmona M.J."/>
            <person name="Serra M."/>
            <person name="Gomez A."/>
        </authorList>
    </citation>
    <scope>NUCLEOTIDE SEQUENCE [LARGE SCALE GENOMIC DNA]</scope>
    <source>
        <strain evidence="1">HYR1</strain>
    </source>
</reference>
<keyword evidence="2" id="KW-1185">Reference proteome</keyword>
<protein>
    <submittedName>
        <fullName evidence="1">Uncharacterized protein</fullName>
    </submittedName>
</protein>
<dbReference type="EMBL" id="REGN01010695">
    <property type="protein sequence ID" value="RMZ98561.1"/>
    <property type="molecule type" value="Genomic_DNA"/>
</dbReference>
<name>A0A3M7PHH4_BRAPC</name>
<sequence length="33" mass="3749">HEPAGQDGQWRHLDQLVHGEPKCTNCLRKAPVK</sequence>
<feature type="non-terminal residue" evidence="1">
    <location>
        <position position="1"/>
    </location>
</feature>
<comment type="caution">
    <text evidence="1">The sequence shown here is derived from an EMBL/GenBank/DDBJ whole genome shotgun (WGS) entry which is preliminary data.</text>
</comment>
<gene>
    <name evidence="1" type="ORF">BpHYR1_001527</name>
</gene>
<dbReference type="AlphaFoldDB" id="A0A3M7PHH4"/>
<proteinExistence type="predicted"/>
<accession>A0A3M7PHH4</accession>
<evidence type="ECO:0000313" key="1">
    <source>
        <dbReference type="EMBL" id="RMZ98561.1"/>
    </source>
</evidence>
<evidence type="ECO:0000313" key="2">
    <source>
        <dbReference type="Proteomes" id="UP000276133"/>
    </source>
</evidence>
<organism evidence="1 2">
    <name type="scientific">Brachionus plicatilis</name>
    <name type="common">Marine rotifer</name>
    <name type="synonym">Brachionus muelleri</name>
    <dbReference type="NCBI Taxonomy" id="10195"/>
    <lineage>
        <taxon>Eukaryota</taxon>
        <taxon>Metazoa</taxon>
        <taxon>Spiralia</taxon>
        <taxon>Gnathifera</taxon>
        <taxon>Rotifera</taxon>
        <taxon>Eurotatoria</taxon>
        <taxon>Monogononta</taxon>
        <taxon>Pseudotrocha</taxon>
        <taxon>Ploima</taxon>
        <taxon>Brachionidae</taxon>
        <taxon>Brachionus</taxon>
    </lineage>
</organism>